<sequence length="363" mass="43166">MGQGSTFLTNRQGDFQFWNDIWDSKESFQKSNLENILIKNCLSIFLKNKNYINWRFFFIKNLNFWSSSFFLNTKPYELEDYWIEQKNIKKNNISVITCFIFKYQNWLVFFIYYHVVRKFVSKKKKAEIDLSYDNVNVENKSTDNISDIKETSIINNETSDQNKELLFKDLIKNNALNKNKLLEHFDSDAYEDELNSLLPAFDEISNSELDFEYFSDEELENLAESDLISFKSEAEDEDNHTVNKDVSFLNETSTNENHLKLTEEGEIFGNFSSFDSVDYDDEDSYTLNFFGKKYKDIIENGELSDEEKEKHSDDEKEEYERKKKPYDSGSDSDSDYDDDELYGRYYCNFNSLDNSFNTYSDFF</sequence>
<evidence type="ECO:0000313" key="2">
    <source>
        <dbReference type="EMBL" id="CAZ66812.1"/>
    </source>
</evidence>
<keyword evidence="2" id="KW-0496">Mitochondrion</keyword>
<dbReference type="GeneID" id="9384791"/>
<feature type="region of interest" description="Disordered" evidence="1">
    <location>
        <begin position="304"/>
        <end position="337"/>
    </location>
</feature>
<evidence type="ECO:0000256" key="1">
    <source>
        <dbReference type="SAM" id="MobiDB-lite"/>
    </source>
</evidence>
<organism evidence="2">
    <name type="scientific">Paramecium caudatum</name>
    <dbReference type="NCBI Taxonomy" id="5885"/>
    <lineage>
        <taxon>Eukaryota</taxon>
        <taxon>Sar</taxon>
        <taxon>Alveolata</taxon>
        <taxon>Ciliophora</taxon>
        <taxon>Intramacronucleata</taxon>
        <taxon>Oligohymenophorea</taxon>
        <taxon>Peniculida</taxon>
        <taxon>Parameciidae</taxon>
        <taxon>Paramecium</taxon>
    </lineage>
</organism>
<proteinExistence type="predicted"/>
<keyword evidence="2" id="KW-0689">Ribosomal protein</keyword>
<dbReference type="AlphaFoldDB" id="D8L7S5"/>
<accession>D8L7S5</accession>
<dbReference type="RefSeq" id="YP_003734433.1">
    <property type="nucleotide sequence ID" value="NC_014262.1"/>
</dbReference>
<reference evidence="2" key="1">
    <citation type="journal article" date="2011" name="BMC Genomics">
        <title>The mitochondrial genome sequence of the ciliate Paramecium caudatum reveals a shift in nucleotide composition and codon usage within the genus Paramecium.</title>
        <authorList>
            <person name="Barth D."/>
            <person name="Berendonk T.U."/>
        </authorList>
    </citation>
    <scope>NUCLEOTIDE SEQUENCE</scope>
    <source>
        <strain evidence="2">GB-E</strain>
    </source>
</reference>
<keyword evidence="2" id="KW-0687">Ribonucleoprotein</keyword>
<protein>
    <submittedName>
        <fullName evidence="2">Ribosomal protein S3</fullName>
    </submittedName>
</protein>
<gene>
    <name evidence="2" type="primary">rps3</name>
</gene>
<name>D8L7S5_PARCA</name>
<geneLocation type="mitochondrion" evidence="2"/>
<feature type="compositionally biased region" description="Basic and acidic residues" evidence="1">
    <location>
        <begin position="307"/>
        <end position="321"/>
    </location>
</feature>
<dbReference type="EMBL" id="FN424190">
    <property type="protein sequence ID" value="CAZ66812.1"/>
    <property type="molecule type" value="Genomic_DNA"/>
</dbReference>
<dbReference type="GO" id="GO:0005840">
    <property type="term" value="C:ribosome"/>
    <property type="evidence" value="ECO:0007669"/>
    <property type="project" value="UniProtKB-KW"/>
</dbReference>